<feature type="compositionally biased region" description="Basic residues" evidence="1">
    <location>
        <begin position="1"/>
        <end position="12"/>
    </location>
</feature>
<protein>
    <submittedName>
        <fullName evidence="2">Uncharacterized protein</fullName>
    </submittedName>
</protein>
<evidence type="ECO:0000313" key="2">
    <source>
        <dbReference type="EMBL" id="OCF31931.1"/>
    </source>
</evidence>
<dbReference type="EMBL" id="KI669511">
    <property type="protein sequence ID" value="OCF31931.1"/>
    <property type="molecule type" value="Genomic_DNA"/>
</dbReference>
<accession>A0A1B9GLT3</accession>
<proteinExistence type="predicted"/>
<keyword evidence="3" id="KW-1185">Reference proteome</keyword>
<organism evidence="2 3">
    <name type="scientific">Kwoniella heveanensis BCC8398</name>
    <dbReference type="NCBI Taxonomy" id="1296120"/>
    <lineage>
        <taxon>Eukaryota</taxon>
        <taxon>Fungi</taxon>
        <taxon>Dikarya</taxon>
        <taxon>Basidiomycota</taxon>
        <taxon>Agaricomycotina</taxon>
        <taxon>Tremellomycetes</taxon>
        <taxon>Tremellales</taxon>
        <taxon>Cryptococcaceae</taxon>
        <taxon>Kwoniella</taxon>
    </lineage>
</organism>
<gene>
    <name evidence="2" type="ORF">I316_06313</name>
</gene>
<sequence length="310" mass="33734">MSSRSGRSKSSKSRLFPWFRSSRKRGESDDARSRALEESRAGAETGTWTRRGTGYDGPAAGGSTGTDTGIGTSRGRGSSYFPTHSTLVPTTSFSRDFTSIRTSATAIPAGDTDGRPSGFVLSWTGKGSILRGQWPWKSYAEISVLPNPFKQSVDVDSSLQSSRSTKSRAKTKAEELESIYSSELPKQLFGSSAAYDESSAVRQRHYEDALESMARDYLSQGKQYSDFAHVPYSGYSYRSFKRDEKALKLMGASSLGASSAGSVPGNAVPPRVQPGWEETACSVIVDYRTAAGEDAGPWQRRMDTLTTQRR</sequence>
<feature type="region of interest" description="Disordered" evidence="1">
    <location>
        <begin position="1"/>
        <end position="83"/>
    </location>
</feature>
<reference evidence="2 3" key="1">
    <citation type="submission" date="2013-07" db="EMBL/GenBank/DDBJ databases">
        <title>The Genome Sequence of Cryptococcus heveanensis BCC8398.</title>
        <authorList>
            <consortium name="The Broad Institute Genome Sequencing Platform"/>
            <person name="Cuomo C."/>
            <person name="Litvintseva A."/>
            <person name="Chen Y."/>
            <person name="Heitman J."/>
            <person name="Sun S."/>
            <person name="Springer D."/>
            <person name="Dromer F."/>
            <person name="Young S.K."/>
            <person name="Zeng Q."/>
            <person name="Gargeya S."/>
            <person name="Fitzgerald M."/>
            <person name="Abouelleil A."/>
            <person name="Alvarado L."/>
            <person name="Berlin A.M."/>
            <person name="Chapman S.B."/>
            <person name="Dewar J."/>
            <person name="Goldberg J."/>
            <person name="Griggs A."/>
            <person name="Gujja S."/>
            <person name="Hansen M."/>
            <person name="Howarth C."/>
            <person name="Imamovic A."/>
            <person name="Larimer J."/>
            <person name="McCowan C."/>
            <person name="Murphy C."/>
            <person name="Pearson M."/>
            <person name="Priest M."/>
            <person name="Roberts A."/>
            <person name="Saif S."/>
            <person name="Shea T."/>
            <person name="Sykes S."/>
            <person name="Wortman J."/>
            <person name="Nusbaum C."/>
            <person name="Birren B."/>
        </authorList>
    </citation>
    <scope>NUCLEOTIDE SEQUENCE [LARGE SCALE GENOMIC DNA]</scope>
    <source>
        <strain evidence="2 3">BCC8398</strain>
    </source>
</reference>
<dbReference type="AlphaFoldDB" id="A0A1B9GLT3"/>
<evidence type="ECO:0000256" key="1">
    <source>
        <dbReference type="SAM" id="MobiDB-lite"/>
    </source>
</evidence>
<name>A0A1B9GLT3_9TREE</name>
<feature type="compositionally biased region" description="Low complexity" evidence="1">
    <location>
        <begin position="65"/>
        <end position="79"/>
    </location>
</feature>
<feature type="compositionally biased region" description="Basic and acidic residues" evidence="1">
    <location>
        <begin position="24"/>
        <end position="41"/>
    </location>
</feature>
<reference evidence="3" key="2">
    <citation type="submission" date="2013-12" db="EMBL/GenBank/DDBJ databases">
        <title>Evolution of pathogenesis and genome organization in the Tremellales.</title>
        <authorList>
            <person name="Cuomo C."/>
            <person name="Litvintseva A."/>
            <person name="Heitman J."/>
            <person name="Chen Y."/>
            <person name="Sun S."/>
            <person name="Springer D."/>
            <person name="Dromer F."/>
            <person name="Young S."/>
            <person name="Zeng Q."/>
            <person name="Chapman S."/>
            <person name="Gujja S."/>
            <person name="Saif S."/>
            <person name="Birren B."/>
        </authorList>
    </citation>
    <scope>NUCLEOTIDE SEQUENCE [LARGE SCALE GENOMIC DNA]</scope>
    <source>
        <strain evidence="3">BCC8398</strain>
    </source>
</reference>
<dbReference type="Proteomes" id="UP000092666">
    <property type="component" value="Unassembled WGS sequence"/>
</dbReference>
<evidence type="ECO:0000313" key="3">
    <source>
        <dbReference type="Proteomes" id="UP000092666"/>
    </source>
</evidence>